<evidence type="ECO:0000313" key="1">
    <source>
        <dbReference type="EMBL" id="BCS95448.1"/>
    </source>
</evidence>
<dbReference type="Gene3D" id="3.10.129.10">
    <property type="entry name" value="Hotdog Thioesterase"/>
    <property type="match status" value="1"/>
</dbReference>
<protein>
    <recommendedName>
        <fullName evidence="3">Thioesterase domain-containing protein</fullName>
    </recommendedName>
</protein>
<gene>
    <name evidence="1" type="ORF">DSLASN_10800</name>
</gene>
<name>A0ABN6F0J6_9BACT</name>
<dbReference type="SUPFAM" id="SSF54637">
    <property type="entry name" value="Thioesterase/thiol ester dehydrase-isomerase"/>
    <property type="match status" value="1"/>
</dbReference>
<sequence>MSRTARTFLTGAPHSTQMNFEFLKPLKNTGTLKVEGRILKVRKTGKGGLATIEGVIINDRKEVAARSTSEWKVEPPSACDGT</sequence>
<dbReference type="InterPro" id="IPR029069">
    <property type="entry name" value="HotDog_dom_sf"/>
</dbReference>
<proteinExistence type="predicted"/>
<evidence type="ECO:0000313" key="2">
    <source>
        <dbReference type="Proteomes" id="UP001320148"/>
    </source>
</evidence>
<keyword evidence="2" id="KW-1185">Reference proteome</keyword>
<accession>A0ABN6F0J6</accession>
<reference evidence="1 2" key="1">
    <citation type="submission" date="2021-02" db="EMBL/GenBank/DDBJ databases">
        <title>Complete genome of Desulfoluna sp. strain ASN36.</title>
        <authorList>
            <person name="Takahashi A."/>
            <person name="Kojima H."/>
            <person name="Fukui M."/>
        </authorList>
    </citation>
    <scope>NUCLEOTIDE SEQUENCE [LARGE SCALE GENOMIC DNA]</scope>
    <source>
        <strain evidence="1 2">ASN36</strain>
    </source>
</reference>
<organism evidence="1 2">
    <name type="scientific">Desulfoluna limicola</name>
    <dbReference type="NCBI Taxonomy" id="2810562"/>
    <lineage>
        <taxon>Bacteria</taxon>
        <taxon>Pseudomonadati</taxon>
        <taxon>Thermodesulfobacteriota</taxon>
        <taxon>Desulfobacteria</taxon>
        <taxon>Desulfobacterales</taxon>
        <taxon>Desulfolunaceae</taxon>
        <taxon>Desulfoluna</taxon>
    </lineage>
</organism>
<dbReference type="EMBL" id="AP024488">
    <property type="protein sequence ID" value="BCS95448.1"/>
    <property type="molecule type" value="Genomic_DNA"/>
</dbReference>
<dbReference type="Proteomes" id="UP001320148">
    <property type="component" value="Chromosome"/>
</dbReference>
<evidence type="ECO:0008006" key="3">
    <source>
        <dbReference type="Google" id="ProtNLM"/>
    </source>
</evidence>
<dbReference type="CDD" id="cd03440">
    <property type="entry name" value="hot_dog"/>
    <property type="match status" value="1"/>
</dbReference>